<name>A0A2V1AP64_9ASCO</name>
<evidence type="ECO:0008006" key="4">
    <source>
        <dbReference type="Google" id="ProtNLM"/>
    </source>
</evidence>
<reference evidence="2 3" key="1">
    <citation type="submission" date="2017-12" db="EMBL/GenBank/DDBJ databases">
        <title>Genome Sequence of a Multidrug-Resistant Candida haemulonii Isolate from a Patient with Chronic Leg Ulcers in Israel.</title>
        <authorList>
            <person name="Chow N.A."/>
            <person name="Gade L."/>
            <person name="Batra D."/>
            <person name="Rowe L.A."/>
            <person name="Ben-Ami R."/>
            <person name="Loparev V.N."/>
            <person name="Litvintseva A.P."/>
        </authorList>
    </citation>
    <scope>NUCLEOTIDE SEQUENCE [LARGE SCALE GENOMIC DNA]</scope>
    <source>
        <strain evidence="2 3">B11899</strain>
    </source>
</reference>
<keyword evidence="3" id="KW-1185">Reference proteome</keyword>
<protein>
    <recommendedName>
        <fullName evidence="4">WW domain-containing protein</fullName>
    </recommendedName>
</protein>
<sequence length="198" mass="22873">MWQQKYDEGLQMPYYVNLDDGSITFDLPCEVSVQKKPSKCKENIIQRITSALSLRRSSSKNSDDGCQVKQDEASEETYITADTSPPSTPQMKYEEEPSSPLSLSGMPNESYMLEKAFNLYPNENDVASISSDESIQSFYSDIVANSVYYDYARSVYCDEKPPIEEDSDLQRENAFFNDDYEKELERQELRLQIMKELY</sequence>
<accession>A0A2V1AP64</accession>
<feature type="region of interest" description="Disordered" evidence="1">
    <location>
        <begin position="55"/>
        <end position="103"/>
    </location>
</feature>
<organism evidence="2 3">
    <name type="scientific">Candidozyma haemuli</name>
    <dbReference type="NCBI Taxonomy" id="45357"/>
    <lineage>
        <taxon>Eukaryota</taxon>
        <taxon>Fungi</taxon>
        <taxon>Dikarya</taxon>
        <taxon>Ascomycota</taxon>
        <taxon>Saccharomycotina</taxon>
        <taxon>Pichiomycetes</taxon>
        <taxon>Metschnikowiaceae</taxon>
        <taxon>Candidozyma</taxon>
    </lineage>
</organism>
<evidence type="ECO:0000313" key="3">
    <source>
        <dbReference type="Proteomes" id="UP000244309"/>
    </source>
</evidence>
<dbReference type="Proteomes" id="UP000244309">
    <property type="component" value="Unassembled WGS sequence"/>
</dbReference>
<dbReference type="OrthoDB" id="4020766at2759"/>
<dbReference type="EMBL" id="PKFO01000002">
    <property type="protein sequence ID" value="PVH19494.1"/>
    <property type="molecule type" value="Genomic_DNA"/>
</dbReference>
<gene>
    <name evidence="2" type="ORF">CXQ85_003340</name>
</gene>
<dbReference type="RefSeq" id="XP_025340434.1">
    <property type="nucleotide sequence ID" value="XM_025486986.1"/>
</dbReference>
<evidence type="ECO:0000256" key="1">
    <source>
        <dbReference type="SAM" id="MobiDB-lite"/>
    </source>
</evidence>
<dbReference type="AlphaFoldDB" id="A0A2V1AP64"/>
<dbReference type="VEuPathDB" id="FungiDB:CXQ85_003340"/>
<proteinExistence type="predicted"/>
<dbReference type="GeneID" id="37008671"/>
<comment type="caution">
    <text evidence="2">The sequence shown here is derived from an EMBL/GenBank/DDBJ whole genome shotgun (WGS) entry which is preliminary data.</text>
</comment>
<evidence type="ECO:0000313" key="2">
    <source>
        <dbReference type="EMBL" id="PVH19494.1"/>
    </source>
</evidence>